<evidence type="ECO:0000256" key="1">
    <source>
        <dbReference type="SAM" id="MobiDB-lite"/>
    </source>
</evidence>
<dbReference type="Proteomes" id="UP000236291">
    <property type="component" value="Unassembled WGS sequence"/>
</dbReference>
<comment type="caution">
    <text evidence="2">The sequence shown here is derived from an EMBL/GenBank/DDBJ whole genome shotgun (WGS) entry which is preliminary data.</text>
</comment>
<protein>
    <submittedName>
        <fullName evidence="2">Uncharacterized protein</fullName>
    </submittedName>
</protein>
<reference evidence="2 3" key="2">
    <citation type="journal article" date="2017" name="Front. Plant Sci.">
        <title>Gene Classification and Mining of Molecular Markers Useful in Red Clover (Trifolium pratense) Breeding.</title>
        <authorList>
            <person name="Istvanek J."/>
            <person name="Dluhosova J."/>
            <person name="Dluhos P."/>
            <person name="Patkova L."/>
            <person name="Nedelnik J."/>
            <person name="Repkova J."/>
        </authorList>
    </citation>
    <scope>NUCLEOTIDE SEQUENCE [LARGE SCALE GENOMIC DNA]</scope>
    <source>
        <strain evidence="3">cv. Tatra</strain>
        <tissue evidence="2">Young leaves</tissue>
    </source>
</reference>
<evidence type="ECO:0000313" key="3">
    <source>
        <dbReference type="Proteomes" id="UP000236291"/>
    </source>
</evidence>
<proteinExistence type="predicted"/>
<dbReference type="EMBL" id="ASHM01034126">
    <property type="protein sequence ID" value="PNX78446.1"/>
    <property type="molecule type" value="Genomic_DNA"/>
</dbReference>
<sequence length="59" mass="6503">MQESSQDNYAGGVMGHAQRNSCTRETKNLLLLRAAWGPVHARRNTWTREGSSLSSSRAA</sequence>
<organism evidence="2 3">
    <name type="scientific">Trifolium pratense</name>
    <name type="common">Red clover</name>
    <dbReference type="NCBI Taxonomy" id="57577"/>
    <lineage>
        <taxon>Eukaryota</taxon>
        <taxon>Viridiplantae</taxon>
        <taxon>Streptophyta</taxon>
        <taxon>Embryophyta</taxon>
        <taxon>Tracheophyta</taxon>
        <taxon>Spermatophyta</taxon>
        <taxon>Magnoliopsida</taxon>
        <taxon>eudicotyledons</taxon>
        <taxon>Gunneridae</taxon>
        <taxon>Pentapetalae</taxon>
        <taxon>rosids</taxon>
        <taxon>fabids</taxon>
        <taxon>Fabales</taxon>
        <taxon>Fabaceae</taxon>
        <taxon>Papilionoideae</taxon>
        <taxon>50 kb inversion clade</taxon>
        <taxon>NPAAA clade</taxon>
        <taxon>Hologalegina</taxon>
        <taxon>IRL clade</taxon>
        <taxon>Trifolieae</taxon>
        <taxon>Trifolium</taxon>
    </lineage>
</organism>
<feature type="region of interest" description="Disordered" evidence="1">
    <location>
        <begin position="1"/>
        <end position="21"/>
    </location>
</feature>
<name>A0A2K3LIU5_TRIPR</name>
<evidence type="ECO:0000313" key="2">
    <source>
        <dbReference type="EMBL" id="PNX78446.1"/>
    </source>
</evidence>
<dbReference type="AlphaFoldDB" id="A0A2K3LIU5"/>
<reference evidence="2 3" key="1">
    <citation type="journal article" date="2014" name="Am. J. Bot.">
        <title>Genome assembly and annotation for red clover (Trifolium pratense; Fabaceae).</title>
        <authorList>
            <person name="Istvanek J."/>
            <person name="Jaros M."/>
            <person name="Krenek A."/>
            <person name="Repkova J."/>
        </authorList>
    </citation>
    <scope>NUCLEOTIDE SEQUENCE [LARGE SCALE GENOMIC DNA]</scope>
    <source>
        <strain evidence="3">cv. Tatra</strain>
        <tissue evidence="2">Young leaves</tissue>
    </source>
</reference>
<accession>A0A2K3LIU5</accession>
<gene>
    <name evidence="2" type="ORF">L195_g034424</name>
</gene>